<feature type="domain" description="Tetrapyrrole methylase" evidence="12">
    <location>
        <begin position="48"/>
        <end position="256"/>
    </location>
</feature>
<evidence type="ECO:0000256" key="10">
    <source>
        <dbReference type="RuleBase" id="RU003960"/>
    </source>
</evidence>
<dbReference type="GO" id="GO:0009086">
    <property type="term" value="P:methionine biosynthetic process"/>
    <property type="evidence" value="ECO:0007669"/>
    <property type="project" value="UniProtKB-KW"/>
</dbReference>
<dbReference type="OrthoDB" id="508204at2759"/>
<evidence type="ECO:0000256" key="6">
    <source>
        <dbReference type="ARBA" id="ARBA00022691"/>
    </source>
</evidence>
<dbReference type="Gene3D" id="3.30.950.10">
    <property type="entry name" value="Methyltransferase, Cobalt-precorrin-4 Transmethylase, Domain 2"/>
    <property type="match status" value="1"/>
</dbReference>
<dbReference type="Gene3D" id="3.40.1010.10">
    <property type="entry name" value="Cobalt-precorrin-4 Transmethylase, Domain 1"/>
    <property type="match status" value="1"/>
</dbReference>
<dbReference type="InterPro" id="IPR003043">
    <property type="entry name" value="Uropor_MeTrfase_CS"/>
</dbReference>
<dbReference type="Proteomes" id="UP001165122">
    <property type="component" value="Unassembled WGS sequence"/>
</dbReference>
<accession>A0A9W7CIK2</accession>
<evidence type="ECO:0000313" key="13">
    <source>
        <dbReference type="EMBL" id="GMI06360.1"/>
    </source>
</evidence>
<keyword evidence="4" id="KW-0028">Amino-acid biosynthesis</keyword>
<dbReference type="Pfam" id="PF00590">
    <property type="entry name" value="TP_methylase"/>
    <property type="match status" value="1"/>
</dbReference>
<dbReference type="EMBL" id="BRXW01000099">
    <property type="protein sequence ID" value="GMI06360.1"/>
    <property type="molecule type" value="Genomic_DNA"/>
</dbReference>
<evidence type="ECO:0000313" key="14">
    <source>
        <dbReference type="Proteomes" id="UP001165122"/>
    </source>
</evidence>
<evidence type="ECO:0000256" key="5">
    <source>
        <dbReference type="ARBA" id="ARBA00022679"/>
    </source>
</evidence>
<keyword evidence="5 10" id="KW-0808">Transferase</keyword>
<dbReference type="PANTHER" id="PTHR45790:SF6">
    <property type="entry name" value="UROPORPHYRINOGEN-III C-METHYLTRANSFERASE"/>
    <property type="match status" value="1"/>
</dbReference>
<keyword evidence="14" id="KW-1185">Reference proteome</keyword>
<evidence type="ECO:0000256" key="1">
    <source>
        <dbReference type="ARBA" id="ARBA00005879"/>
    </source>
</evidence>
<evidence type="ECO:0000256" key="2">
    <source>
        <dbReference type="ARBA" id="ARBA00012162"/>
    </source>
</evidence>
<dbReference type="FunFam" id="3.40.1010.10:FF:000006">
    <property type="entry name" value="Siroheme synthase, putative"/>
    <property type="match status" value="1"/>
</dbReference>
<dbReference type="PANTHER" id="PTHR45790">
    <property type="entry name" value="SIROHEME SYNTHASE-RELATED"/>
    <property type="match status" value="1"/>
</dbReference>
<evidence type="ECO:0000256" key="9">
    <source>
        <dbReference type="ARBA" id="ARBA00055636"/>
    </source>
</evidence>
<dbReference type="PROSITE" id="PS00839">
    <property type="entry name" value="SUMT_1"/>
    <property type="match status" value="1"/>
</dbReference>
<sequence>MHLSCLLLLLLSHYAHSFTFVPLKRSPTTPTRLFSDYVPAPSPTGPGTLTLLGAGPGDPTLLTLKALQLLTDPATLVVSDRLVSRPILDLVKGNLLIANKNPGCADLAQNEIYNWCMASLSLGKNVVRLKIGDPFIFGRGGEEVLYFRERGIEPVVVPGISASLAAPLLGGIPLTHRGVSNQIVICTGYGREGTSPDLIKYHPEQTVVFLMAIGRLRSLSERLIKMAGYPRETEVGIVEKAGCEDQRTLRGNLNNIADLAEAHEIIPPSTIVVGGVCAVLESGMLEKKDGLKLLDGEIVDLAESKSKEILSGEVDRLRKELEEKESALRGMQ</sequence>
<dbReference type="InterPro" id="IPR000878">
    <property type="entry name" value="4pyrrol_Mease"/>
</dbReference>
<keyword evidence="11" id="KW-0732">Signal</keyword>
<dbReference type="InterPro" id="IPR006366">
    <property type="entry name" value="CobA/CysG_C"/>
</dbReference>
<gene>
    <name evidence="13" type="ORF">TrLO_g3716</name>
</gene>
<comment type="similarity">
    <text evidence="1 10">Belongs to the precorrin methyltransferase family.</text>
</comment>
<dbReference type="FunFam" id="3.30.950.10:FF:000005">
    <property type="entry name" value="Uroporphyrin-III c-methyltransferase, putative"/>
    <property type="match status" value="1"/>
</dbReference>
<feature type="signal peptide" evidence="11">
    <location>
        <begin position="1"/>
        <end position="17"/>
    </location>
</feature>
<evidence type="ECO:0000259" key="12">
    <source>
        <dbReference type="Pfam" id="PF00590"/>
    </source>
</evidence>
<keyword evidence="6" id="KW-0949">S-adenosyl-L-methionine</keyword>
<comment type="catalytic activity">
    <reaction evidence="8">
        <text>uroporphyrinogen III + 2 S-adenosyl-L-methionine = precorrin-2 + 2 S-adenosyl-L-homocysteine + H(+)</text>
        <dbReference type="Rhea" id="RHEA:32459"/>
        <dbReference type="ChEBI" id="CHEBI:15378"/>
        <dbReference type="ChEBI" id="CHEBI:57308"/>
        <dbReference type="ChEBI" id="CHEBI:57856"/>
        <dbReference type="ChEBI" id="CHEBI:58827"/>
        <dbReference type="ChEBI" id="CHEBI:59789"/>
        <dbReference type="EC" id="2.1.1.107"/>
    </reaction>
</comment>
<feature type="chain" id="PRO_5040730833" description="uroporphyrinogen-III C-methyltransferase" evidence="11">
    <location>
        <begin position="18"/>
        <end position="332"/>
    </location>
</feature>
<dbReference type="AlphaFoldDB" id="A0A9W7CIK2"/>
<evidence type="ECO:0000256" key="3">
    <source>
        <dbReference type="ARBA" id="ARBA00022603"/>
    </source>
</evidence>
<proteinExistence type="inferred from homology"/>
<name>A0A9W7CIK2_9STRA</name>
<reference evidence="14" key="1">
    <citation type="journal article" date="2023" name="Commun. Biol.">
        <title>Genome analysis of Parmales, the sister group of diatoms, reveals the evolutionary specialization of diatoms from phago-mixotrophs to photoautotrophs.</title>
        <authorList>
            <person name="Ban H."/>
            <person name="Sato S."/>
            <person name="Yoshikawa S."/>
            <person name="Yamada K."/>
            <person name="Nakamura Y."/>
            <person name="Ichinomiya M."/>
            <person name="Sato N."/>
            <person name="Blanc-Mathieu R."/>
            <person name="Endo H."/>
            <person name="Kuwata A."/>
            <person name="Ogata H."/>
        </authorList>
    </citation>
    <scope>NUCLEOTIDE SEQUENCE [LARGE SCALE GENOMIC DNA]</scope>
    <source>
        <strain evidence="14">NIES 3700</strain>
    </source>
</reference>
<keyword evidence="3 10" id="KW-0489">Methyltransferase</keyword>
<dbReference type="GO" id="GO:0032259">
    <property type="term" value="P:methylation"/>
    <property type="evidence" value="ECO:0007669"/>
    <property type="project" value="UniProtKB-KW"/>
</dbReference>
<evidence type="ECO:0000256" key="11">
    <source>
        <dbReference type="SAM" id="SignalP"/>
    </source>
</evidence>
<organism evidence="13 14">
    <name type="scientific">Triparma laevis f. longispina</name>
    <dbReference type="NCBI Taxonomy" id="1714387"/>
    <lineage>
        <taxon>Eukaryota</taxon>
        <taxon>Sar</taxon>
        <taxon>Stramenopiles</taxon>
        <taxon>Ochrophyta</taxon>
        <taxon>Bolidophyceae</taxon>
        <taxon>Parmales</taxon>
        <taxon>Triparmaceae</taxon>
        <taxon>Triparma</taxon>
    </lineage>
</organism>
<protein>
    <recommendedName>
        <fullName evidence="2">uroporphyrinogen-III C-methyltransferase</fullName>
        <ecNumber evidence="2">2.1.1.107</ecNumber>
    </recommendedName>
</protein>
<evidence type="ECO:0000256" key="4">
    <source>
        <dbReference type="ARBA" id="ARBA00022605"/>
    </source>
</evidence>
<dbReference type="NCBIfam" id="TIGR01469">
    <property type="entry name" value="cobA_cysG_Cterm"/>
    <property type="match status" value="1"/>
</dbReference>
<evidence type="ECO:0000256" key="7">
    <source>
        <dbReference type="ARBA" id="ARBA00023167"/>
    </source>
</evidence>
<dbReference type="InterPro" id="IPR050161">
    <property type="entry name" value="Siro_Cobalamin_biosynth"/>
</dbReference>
<comment type="caution">
    <text evidence="13">The sequence shown here is derived from an EMBL/GenBank/DDBJ whole genome shotgun (WGS) entry which is preliminary data.</text>
</comment>
<dbReference type="InterPro" id="IPR014777">
    <property type="entry name" value="4pyrrole_Mease_sub1"/>
</dbReference>
<dbReference type="InterPro" id="IPR035996">
    <property type="entry name" value="4pyrrol_Methylase_sf"/>
</dbReference>
<dbReference type="GO" id="GO:0004851">
    <property type="term" value="F:uroporphyrin-III C-methyltransferase activity"/>
    <property type="evidence" value="ECO:0007669"/>
    <property type="project" value="UniProtKB-EC"/>
</dbReference>
<dbReference type="SUPFAM" id="SSF53790">
    <property type="entry name" value="Tetrapyrrole methylase"/>
    <property type="match status" value="1"/>
</dbReference>
<dbReference type="CDD" id="cd11642">
    <property type="entry name" value="SUMT"/>
    <property type="match status" value="1"/>
</dbReference>
<comment type="function">
    <text evidence="9">Siroheme synthase involved in methionine biosynthesis.</text>
</comment>
<dbReference type="PROSITE" id="PS00840">
    <property type="entry name" value="SUMT_2"/>
    <property type="match status" value="1"/>
</dbReference>
<keyword evidence="7" id="KW-0486">Methionine biosynthesis</keyword>
<dbReference type="InterPro" id="IPR014776">
    <property type="entry name" value="4pyrrole_Mease_sub2"/>
</dbReference>
<evidence type="ECO:0000256" key="8">
    <source>
        <dbReference type="ARBA" id="ARBA00052360"/>
    </source>
</evidence>
<dbReference type="EC" id="2.1.1.107" evidence="2"/>
<dbReference type="GO" id="GO:0019354">
    <property type="term" value="P:siroheme biosynthetic process"/>
    <property type="evidence" value="ECO:0007669"/>
    <property type="project" value="InterPro"/>
</dbReference>